<gene>
    <name evidence="1" type="ORF">QAD02_010735</name>
</gene>
<dbReference type="Proteomes" id="UP001239111">
    <property type="component" value="Chromosome 2"/>
</dbReference>
<accession>A0ACC2NUN0</accession>
<keyword evidence="2" id="KW-1185">Reference proteome</keyword>
<organism evidence="1 2">
    <name type="scientific">Eretmocerus hayati</name>
    <dbReference type="NCBI Taxonomy" id="131215"/>
    <lineage>
        <taxon>Eukaryota</taxon>
        <taxon>Metazoa</taxon>
        <taxon>Ecdysozoa</taxon>
        <taxon>Arthropoda</taxon>
        <taxon>Hexapoda</taxon>
        <taxon>Insecta</taxon>
        <taxon>Pterygota</taxon>
        <taxon>Neoptera</taxon>
        <taxon>Endopterygota</taxon>
        <taxon>Hymenoptera</taxon>
        <taxon>Apocrita</taxon>
        <taxon>Proctotrupomorpha</taxon>
        <taxon>Chalcidoidea</taxon>
        <taxon>Aphelinidae</taxon>
        <taxon>Aphelininae</taxon>
        <taxon>Eretmocerus</taxon>
    </lineage>
</organism>
<evidence type="ECO:0000313" key="1">
    <source>
        <dbReference type="EMBL" id="KAJ8674949.1"/>
    </source>
</evidence>
<sequence length="256" mass="29199">MFGTEKPSEFDHENHSSLFPASHVEESNSAHQHSPLASVTLSDSTIKLVEDESSLSQGTLHNECNNYQHLPLDRHFLNHPPNPTIKKNVTKRDQPPKDERTSWKKQKLNNFCKIYENRSEAEQAKTLLGYIVGNSSSSHITLSVDRVRKDQINFSGGVPCWLFDEDLNITVHESYMEPDAYTLLITILEAERKGDMDKKWICHSCGLLLGQKKSVRYDNCIKWYHQTCTGKTSGFNKKDTFFCHDCLSLKPVNGDV</sequence>
<reference evidence="1" key="1">
    <citation type="submission" date="2023-04" db="EMBL/GenBank/DDBJ databases">
        <title>A chromosome-level genome assembly of the parasitoid wasp Eretmocerus hayati.</title>
        <authorList>
            <person name="Zhong Y."/>
            <person name="Liu S."/>
            <person name="Liu Y."/>
        </authorList>
    </citation>
    <scope>NUCLEOTIDE SEQUENCE</scope>
    <source>
        <strain evidence="1">ZJU_SS_LIU_2023</strain>
    </source>
</reference>
<dbReference type="EMBL" id="CM056742">
    <property type="protein sequence ID" value="KAJ8674949.1"/>
    <property type="molecule type" value="Genomic_DNA"/>
</dbReference>
<name>A0ACC2NUN0_9HYME</name>
<proteinExistence type="predicted"/>
<comment type="caution">
    <text evidence="1">The sequence shown here is derived from an EMBL/GenBank/DDBJ whole genome shotgun (WGS) entry which is preliminary data.</text>
</comment>
<protein>
    <submittedName>
        <fullName evidence="1">Uncharacterized protein</fullName>
    </submittedName>
</protein>
<evidence type="ECO:0000313" key="2">
    <source>
        <dbReference type="Proteomes" id="UP001239111"/>
    </source>
</evidence>